<reference evidence="4" key="2">
    <citation type="submission" date="2025-08" db="UniProtKB">
        <authorList>
            <consortium name="RefSeq"/>
        </authorList>
    </citation>
    <scope>IDENTIFICATION</scope>
    <source>
        <strain evidence="4">S238N-H82</strain>
        <tissue evidence="4">Testes</tissue>
    </source>
</reference>
<dbReference type="AlphaFoldDB" id="A0A9J7N594"/>
<evidence type="ECO:0000313" key="4">
    <source>
        <dbReference type="RefSeq" id="XP_035692046.1"/>
    </source>
</evidence>
<dbReference type="RefSeq" id="XP_035692046.1">
    <property type="nucleotide sequence ID" value="XM_035836153.1"/>
</dbReference>
<evidence type="ECO:0000259" key="2">
    <source>
        <dbReference type="Pfam" id="PF03445"/>
    </source>
</evidence>
<dbReference type="KEGG" id="bfo:118426644"/>
<gene>
    <name evidence="4" type="primary">LOC118426644</name>
</gene>
<dbReference type="Proteomes" id="UP000001554">
    <property type="component" value="Chromosome 11"/>
</dbReference>
<protein>
    <submittedName>
        <fullName evidence="4">Uncharacterized protein LOC118426644</fullName>
    </submittedName>
</protein>
<organism evidence="3 4">
    <name type="scientific">Branchiostoma floridae</name>
    <name type="common">Florida lancelet</name>
    <name type="synonym">Amphioxus</name>
    <dbReference type="NCBI Taxonomy" id="7739"/>
    <lineage>
        <taxon>Eukaryota</taxon>
        <taxon>Metazoa</taxon>
        <taxon>Chordata</taxon>
        <taxon>Cephalochordata</taxon>
        <taxon>Leptocardii</taxon>
        <taxon>Amphioxiformes</taxon>
        <taxon>Branchiostomatidae</taxon>
        <taxon>Branchiostoma</taxon>
    </lineage>
</organism>
<sequence>MAAMSRVSDTTVETKGDEEDGGDKSKNKKANQSKANRSYAELHLAGDAALQSGDLDLAEQLFAFALKEIHDRQSPRLQEEEECLRQLGTVYIRQGVQTKDGQDFAKATALYIAALARRGDKHLLIDSMKEAERLFLYHTVGINCKLPPYETDLEHKDRLKKQRAEVKTRLETIHNDHNPYQYDENDPLVKEVEMKRAESVRELFKYISERRKDFIKDLVEECIETIGPPPCKYALVGLGSQATELVTPYSDLEFAILMEENEDTLENKEYFHNLTCYLYLKIINLGETILPAVAIQSLNDFHSEDPADSWFYDSVTPRGFAFDGAMPWASKTPFGRERTKTKPAVSLIQTPSGMADFQRQDVALAHGYHLSDILRYVSYLTGDQALVDDYISRVIQELWTFDEQRNTTVAFSFARASLTRTMREHQQHQRLADMLLDVKKEMYRFPTVAIVNLSLLRGVYATSVWDAIKEMEREGVVSKEHAHHLQVLMSISGELRLRTYLELGAQRENLSGLLAIGKTA</sequence>
<dbReference type="GeneID" id="118426644"/>
<dbReference type="OMA" id="QTKDGQD"/>
<dbReference type="Pfam" id="PF03445">
    <property type="entry name" value="DUF294"/>
    <property type="match status" value="1"/>
</dbReference>
<feature type="domain" description="Protein-PII uridylyltransferase N-terminal" evidence="2">
    <location>
        <begin position="194"/>
        <end position="279"/>
    </location>
</feature>
<proteinExistence type="predicted"/>
<reference evidence="3" key="1">
    <citation type="journal article" date="2020" name="Nat. Ecol. Evol.">
        <title>Deeply conserved synteny resolves early events in vertebrate evolution.</title>
        <authorList>
            <person name="Simakov O."/>
            <person name="Marletaz F."/>
            <person name="Yue J.X."/>
            <person name="O'Connell B."/>
            <person name="Jenkins J."/>
            <person name="Brandt A."/>
            <person name="Calef R."/>
            <person name="Tung C.H."/>
            <person name="Huang T.K."/>
            <person name="Schmutz J."/>
            <person name="Satoh N."/>
            <person name="Yu J.K."/>
            <person name="Putnam N.H."/>
            <person name="Green R.E."/>
            <person name="Rokhsar D.S."/>
        </authorList>
    </citation>
    <scope>NUCLEOTIDE SEQUENCE [LARGE SCALE GENOMIC DNA]</scope>
    <source>
        <strain evidence="3">S238N-H82</strain>
    </source>
</reference>
<dbReference type="PANTHER" id="PTHR19959">
    <property type="entry name" value="KINESIN LIGHT CHAIN"/>
    <property type="match status" value="1"/>
</dbReference>
<keyword evidence="3" id="KW-1185">Reference proteome</keyword>
<dbReference type="PANTHER" id="PTHR19959:SF119">
    <property type="entry name" value="FUNGAL LIPASE-LIKE DOMAIN-CONTAINING PROTEIN"/>
    <property type="match status" value="1"/>
</dbReference>
<dbReference type="InterPro" id="IPR005105">
    <property type="entry name" value="GlnD_Uridyltrans_N"/>
</dbReference>
<name>A0A9J7N594_BRAFL</name>
<evidence type="ECO:0000256" key="1">
    <source>
        <dbReference type="SAM" id="MobiDB-lite"/>
    </source>
</evidence>
<dbReference type="GO" id="GO:0008773">
    <property type="term" value="F:[protein-PII] uridylyltransferase activity"/>
    <property type="evidence" value="ECO:0007669"/>
    <property type="project" value="InterPro"/>
</dbReference>
<feature type="region of interest" description="Disordered" evidence="1">
    <location>
        <begin position="1"/>
        <end position="36"/>
    </location>
</feature>
<evidence type="ECO:0000313" key="3">
    <source>
        <dbReference type="Proteomes" id="UP000001554"/>
    </source>
</evidence>
<dbReference type="OrthoDB" id="10260758at2759"/>
<accession>A0A9J7N594</accession>